<reference evidence="1" key="1">
    <citation type="submission" date="2011-03" db="EMBL/GenBank/DDBJ databases">
        <title>Complete sequence of Sphingobacterium sp. 21.</title>
        <authorList>
            <consortium name="US DOE Joint Genome Institute"/>
            <person name="Lucas S."/>
            <person name="Copeland A."/>
            <person name="Lapidus A."/>
            <person name="Cheng J.-F."/>
            <person name="Goodwin L."/>
            <person name="Pitluck S."/>
            <person name="Davenport K."/>
            <person name="Detter J.C."/>
            <person name="Han C."/>
            <person name="Tapia R."/>
            <person name="Land M."/>
            <person name="Hauser L."/>
            <person name="Kyrpides N."/>
            <person name="Ivanova N."/>
            <person name="Ovchinnikova G."/>
            <person name="Pagani I."/>
            <person name="Siebers A.K."/>
            <person name="Allgaier M."/>
            <person name="Thelen M.P."/>
            <person name="Hugenholtz P."/>
            <person name="Woyke T."/>
        </authorList>
    </citation>
    <scope>NUCLEOTIDE SEQUENCE</scope>
    <source>
        <strain evidence="1">21</strain>
    </source>
</reference>
<accession>F4CAT9</accession>
<name>F4CAT9_SPHS2</name>
<protein>
    <submittedName>
        <fullName evidence="1">Uncharacterized protein</fullName>
    </submittedName>
</protein>
<dbReference type="PATRIC" id="fig|743722.3.peg.843"/>
<gene>
    <name evidence="1" type="ordered locus">Sph21_0788</name>
</gene>
<proteinExistence type="predicted"/>
<organism evidence="1">
    <name type="scientific">Sphingobacterium sp. (strain 21)</name>
    <dbReference type="NCBI Taxonomy" id="743722"/>
    <lineage>
        <taxon>Bacteria</taxon>
        <taxon>Pseudomonadati</taxon>
        <taxon>Bacteroidota</taxon>
        <taxon>Sphingobacteriia</taxon>
        <taxon>Sphingobacteriales</taxon>
        <taxon>Sphingobacteriaceae</taxon>
        <taxon>Sphingobacterium</taxon>
    </lineage>
</organism>
<dbReference type="EMBL" id="CP002584">
    <property type="protein sequence ID" value="ADZ77365.1"/>
    <property type="molecule type" value="Genomic_DNA"/>
</dbReference>
<dbReference type="AlphaFoldDB" id="F4CAT9"/>
<evidence type="ECO:0000313" key="1">
    <source>
        <dbReference type="EMBL" id="ADZ77365.1"/>
    </source>
</evidence>
<dbReference type="STRING" id="743722.Sph21_0788"/>
<sequence>MEMAYSFMLGKPFALLLVPSVSSEAVFPNTLAIYKAKASTHG</sequence>
<dbReference type="HOGENOM" id="CLU_3257996_0_0_10"/>
<dbReference type="KEGG" id="shg:Sph21_0788"/>